<dbReference type="GO" id="GO:0004857">
    <property type="term" value="F:enzyme inhibitor activity"/>
    <property type="evidence" value="ECO:0007669"/>
    <property type="project" value="InterPro"/>
</dbReference>
<dbReference type="PANTHER" id="PTHR31080:SF68">
    <property type="entry name" value="PLANT INVERTASE_PECTIN METHYLESTERASE INHIBITOR SUPERFAMILY PROTEIN"/>
    <property type="match status" value="1"/>
</dbReference>
<sequence length="260" mass="27431">MEANNTKLALLIITFCSLIFFDSAEAVCVPRNNSGKAASSAPMPSSPKPKPKPKPTPSPTPKKEAAPTPKAAPTRSHISAPTPSESVTFNRESPRGTLVPGHDLQVREDSATTAANPLMKHLCDATDYPDVCMNALAPLGQLVDPIKALEAAIKVATDQTNIALDAATKMADAPGTSPSVSAILYDCEDFYGDALDNFQSALDAIPSRDLGTIRSMLSAAVTDWMTCDDGFTSGVSLMKQYSDNLVKLGSNCLSLSTMIK</sequence>
<name>A0A1Q3BSZ2_CEPFO</name>
<dbReference type="FunFam" id="1.20.140.40:FF:000003">
    <property type="entry name" value="Invertase/pectin methylesterase inhibitor family protein"/>
    <property type="match status" value="1"/>
</dbReference>
<dbReference type="Proteomes" id="UP000187406">
    <property type="component" value="Unassembled WGS sequence"/>
</dbReference>
<organism evidence="6 7">
    <name type="scientific">Cephalotus follicularis</name>
    <name type="common">Albany pitcher plant</name>
    <dbReference type="NCBI Taxonomy" id="3775"/>
    <lineage>
        <taxon>Eukaryota</taxon>
        <taxon>Viridiplantae</taxon>
        <taxon>Streptophyta</taxon>
        <taxon>Embryophyta</taxon>
        <taxon>Tracheophyta</taxon>
        <taxon>Spermatophyta</taxon>
        <taxon>Magnoliopsida</taxon>
        <taxon>eudicotyledons</taxon>
        <taxon>Gunneridae</taxon>
        <taxon>Pentapetalae</taxon>
        <taxon>rosids</taxon>
        <taxon>fabids</taxon>
        <taxon>Oxalidales</taxon>
        <taxon>Cephalotaceae</taxon>
        <taxon>Cephalotus</taxon>
    </lineage>
</organism>
<dbReference type="SUPFAM" id="SSF101148">
    <property type="entry name" value="Plant invertase/pectin methylesterase inhibitor"/>
    <property type="match status" value="1"/>
</dbReference>
<reference evidence="7" key="1">
    <citation type="submission" date="2016-04" db="EMBL/GenBank/DDBJ databases">
        <title>Cephalotus genome sequencing.</title>
        <authorList>
            <person name="Fukushima K."/>
            <person name="Hasebe M."/>
            <person name="Fang X."/>
        </authorList>
    </citation>
    <scope>NUCLEOTIDE SEQUENCE [LARGE SCALE GENOMIC DNA]</scope>
    <source>
        <strain evidence="7">cv. St1</strain>
    </source>
</reference>
<feature type="compositionally biased region" description="Polar residues" evidence="3">
    <location>
        <begin position="76"/>
        <end position="91"/>
    </location>
</feature>
<feature type="signal peptide" evidence="4">
    <location>
        <begin position="1"/>
        <end position="26"/>
    </location>
</feature>
<evidence type="ECO:0000256" key="3">
    <source>
        <dbReference type="SAM" id="MobiDB-lite"/>
    </source>
</evidence>
<keyword evidence="1 4" id="KW-0732">Signal</keyword>
<dbReference type="CDD" id="cd15800">
    <property type="entry name" value="PMEI-like_2"/>
    <property type="match status" value="1"/>
</dbReference>
<evidence type="ECO:0000256" key="1">
    <source>
        <dbReference type="ARBA" id="ARBA00022729"/>
    </source>
</evidence>
<evidence type="ECO:0000313" key="6">
    <source>
        <dbReference type="EMBL" id="GAV70863.1"/>
    </source>
</evidence>
<evidence type="ECO:0000313" key="7">
    <source>
        <dbReference type="Proteomes" id="UP000187406"/>
    </source>
</evidence>
<dbReference type="STRING" id="3775.A0A1Q3BSZ2"/>
<dbReference type="InterPro" id="IPR006501">
    <property type="entry name" value="Pectinesterase_inhib_dom"/>
</dbReference>
<feature type="region of interest" description="Disordered" evidence="3">
    <location>
        <begin position="33"/>
        <end position="104"/>
    </location>
</feature>
<dbReference type="SMART" id="SM00856">
    <property type="entry name" value="PMEI"/>
    <property type="match status" value="1"/>
</dbReference>
<dbReference type="EMBL" id="BDDD01000845">
    <property type="protein sequence ID" value="GAV70863.1"/>
    <property type="molecule type" value="Genomic_DNA"/>
</dbReference>
<dbReference type="AlphaFoldDB" id="A0A1Q3BSZ2"/>
<evidence type="ECO:0000256" key="2">
    <source>
        <dbReference type="ARBA" id="ARBA00038471"/>
    </source>
</evidence>
<gene>
    <name evidence="6" type="ORF">CFOL_v3_14361</name>
</gene>
<dbReference type="InParanoid" id="A0A1Q3BSZ2"/>
<accession>A0A1Q3BSZ2</accession>
<feature type="compositionally biased region" description="Pro residues" evidence="3">
    <location>
        <begin position="44"/>
        <end position="60"/>
    </location>
</feature>
<dbReference type="NCBIfam" id="TIGR01614">
    <property type="entry name" value="PME_inhib"/>
    <property type="match status" value="1"/>
</dbReference>
<evidence type="ECO:0000256" key="4">
    <source>
        <dbReference type="SAM" id="SignalP"/>
    </source>
</evidence>
<evidence type="ECO:0000259" key="5">
    <source>
        <dbReference type="SMART" id="SM00856"/>
    </source>
</evidence>
<dbReference type="FunCoup" id="A0A1Q3BSZ2">
    <property type="interactions" value="11"/>
</dbReference>
<feature type="domain" description="Pectinesterase inhibitor" evidence="5">
    <location>
        <begin position="114"/>
        <end position="255"/>
    </location>
</feature>
<feature type="chain" id="PRO_5012207957" evidence="4">
    <location>
        <begin position="27"/>
        <end position="260"/>
    </location>
</feature>
<comment type="caution">
    <text evidence="6">The sequence shown here is derived from an EMBL/GenBank/DDBJ whole genome shotgun (WGS) entry which is preliminary data.</text>
</comment>
<dbReference type="Gene3D" id="1.20.140.40">
    <property type="entry name" value="Invertase/pectin methylesterase inhibitor family protein"/>
    <property type="match status" value="1"/>
</dbReference>
<protein>
    <submittedName>
        <fullName evidence="6">PMEI domain-containing protein</fullName>
    </submittedName>
</protein>
<proteinExistence type="inferred from homology"/>
<keyword evidence="7" id="KW-1185">Reference proteome</keyword>
<comment type="similarity">
    <text evidence="2">Belongs to the PMEI family.</text>
</comment>
<dbReference type="InterPro" id="IPR051955">
    <property type="entry name" value="PME_Inhibitor"/>
</dbReference>
<dbReference type="Pfam" id="PF04043">
    <property type="entry name" value="PMEI"/>
    <property type="match status" value="1"/>
</dbReference>
<dbReference type="InterPro" id="IPR035513">
    <property type="entry name" value="Invertase/methylesterase_inhib"/>
</dbReference>
<dbReference type="OrthoDB" id="770764at2759"/>
<dbReference type="PANTHER" id="PTHR31080">
    <property type="entry name" value="PECTINESTERASE INHIBITOR-LIKE"/>
    <property type="match status" value="1"/>
</dbReference>